<keyword evidence="5" id="KW-1185">Reference proteome</keyword>
<dbReference type="InterPro" id="IPR000866">
    <property type="entry name" value="AhpC/TSA"/>
</dbReference>
<comment type="caution">
    <text evidence="4">The sequence shown here is derived from an EMBL/GenBank/DDBJ whole genome shotgun (WGS) entry which is preliminary data.</text>
</comment>
<feature type="compositionally biased region" description="Polar residues" evidence="1">
    <location>
        <begin position="25"/>
        <end position="36"/>
    </location>
</feature>
<dbReference type="InterPro" id="IPR036249">
    <property type="entry name" value="Thioredoxin-like_sf"/>
</dbReference>
<feature type="chain" id="PRO_5046106714" description="Thioredoxin domain-containing protein" evidence="2">
    <location>
        <begin position="19"/>
        <end position="207"/>
    </location>
</feature>
<dbReference type="PROSITE" id="PS51257">
    <property type="entry name" value="PROKAR_LIPOPROTEIN"/>
    <property type="match status" value="1"/>
</dbReference>
<evidence type="ECO:0000256" key="2">
    <source>
        <dbReference type="SAM" id="SignalP"/>
    </source>
</evidence>
<protein>
    <recommendedName>
        <fullName evidence="3">Thioredoxin domain-containing protein</fullName>
    </recommendedName>
</protein>
<dbReference type="RefSeq" id="WP_344673876.1">
    <property type="nucleotide sequence ID" value="NZ_BAAAZI010000006.1"/>
</dbReference>
<gene>
    <name evidence="4" type="ORF">GCM10022216_13680</name>
</gene>
<evidence type="ECO:0000259" key="3">
    <source>
        <dbReference type="PROSITE" id="PS51352"/>
    </source>
</evidence>
<dbReference type="PROSITE" id="PS51352">
    <property type="entry name" value="THIOREDOXIN_2"/>
    <property type="match status" value="1"/>
</dbReference>
<evidence type="ECO:0000313" key="5">
    <source>
        <dbReference type="Proteomes" id="UP001500101"/>
    </source>
</evidence>
<feature type="signal peptide" evidence="2">
    <location>
        <begin position="1"/>
        <end position="18"/>
    </location>
</feature>
<organism evidence="4 5">
    <name type="scientific">Sphingobacterium kyonggiense</name>
    <dbReference type="NCBI Taxonomy" id="714075"/>
    <lineage>
        <taxon>Bacteria</taxon>
        <taxon>Pseudomonadati</taxon>
        <taxon>Bacteroidota</taxon>
        <taxon>Sphingobacteriia</taxon>
        <taxon>Sphingobacteriales</taxon>
        <taxon>Sphingobacteriaceae</taxon>
        <taxon>Sphingobacterium</taxon>
    </lineage>
</organism>
<dbReference type="Proteomes" id="UP001500101">
    <property type="component" value="Unassembled WGS sequence"/>
</dbReference>
<dbReference type="Gene3D" id="3.40.30.10">
    <property type="entry name" value="Glutaredoxin"/>
    <property type="match status" value="1"/>
</dbReference>
<evidence type="ECO:0000256" key="1">
    <source>
        <dbReference type="SAM" id="MobiDB-lite"/>
    </source>
</evidence>
<dbReference type="SUPFAM" id="SSF52833">
    <property type="entry name" value="Thioredoxin-like"/>
    <property type="match status" value="1"/>
</dbReference>
<evidence type="ECO:0000313" key="4">
    <source>
        <dbReference type="EMBL" id="GAA4137557.1"/>
    </source>
</evidence>
<dbReference type="Pfam" id="PF00578">
    <property type="entry name" value="AhpC-TSA"/>
    <property type="match status" value="1"/>
</dbReference>
<feature type="region of interest" description="Disordered" evidence="1">
    <location>
        <begin position="25"/>
        <end position="63"/>
    </location>
</feature>
<accession>A0ABP7YKQ7</accession>
<keyword evidence="2" id="KW-0732">Signal</keyword>
<dbReference type="EMBL" id="BAAAZI010000006">
    <property type="protein sequence ID" value="GAA4137557.1"/>
    <property type="molecule type" value="Genomic_DNA"/>
</dbReference>
<sequence>MRTKFVLPLLSISLGLFAVGCNNQPKQAETPTTQEQAGHEGHDHSEHAGQPHQDAPAAATAPPTVKAANLSIPEFTFFKVKSGLPFSRADIKAGQNTVFILFDPSCGHCQNETRELAKNYDKVKGVNIYYVSMNDPALMASFLQTFGKELDGKPNVEMLYDKNQEFVQRIHIPAQFPANYVYGPDGALKKYWEGEKAISEVISDFNQ</sequence>
<dbReference type="InterPro" id="IPR013766">
    <property type="entry name" value="Thioredoxin_domain"/>
</dbReference>
<name>A0ABP7YKQ7_9SPHI</name>
<reference evidence="5" key="1">
    <citation type="journal article" date="2019" name="Int. J. Syst. Evol. Microbiol.">
        <title>The Global Catalogue of Microorganisms (GCM) 10K type strain sequencing project: providing services to taxonomists for standard genome sequencing and annotation.</title>
        <authorList>
            <consortium name="The Broad Institute Genomics Platform"/>
            <consortium name="The Broad Institute Genome Sequencing Center for Infectious Disease"/>
            <person name="Wu L."/>
            <person name="Ma J."/>
        </authorList>
    </citation>
    <scope>NUCLEOTIDE SEQUENCE [LARGE SCALE GENOMIC DNA]</scope>
    <source>
        <strain evidence="5">JCM 16704</strain>
    </source>
</reference>
<feature type="domain" description="Thioredoxin" evidence="3">
    <location>
        <begin position="66"/>
        <end position="207"/>
    </location>
</feature>
<feature type="compositionally biased region" description="Basic and acidic residues" evidence="1">
    <location>
        <begin position="37"/>
        <end position="49"/>
    </location>
</feature>
<proteinExistence type="predicted"/>